<keyword evidence="3" id="KW-1185">Reference proteome</keyword>
<reference evidence="3" key="1">
    <citation type="journal article" date="2019" name="Int. J. Syst. Evol. Microbiol.">
        <title>The Global Catalogue of Microorganisms (GCM) 10K type strain sequencing project: providing services to taxonomists for standard genome sequencing and annotation.</title>
        <authorList>
            <consortium name="The Broad Institute Genomics Platform"/>
            <consortium name="The Broad Institute Genome Sequencing Center for Infectious Disease"/>
            <person name="Wu L."/>
            <person name="Ma J."/>
        </authorList>
    </citation>
    <scope>NUCLEOTIDE SEQUENCE [LARGE SCALE GENOMIC DNA]</scope>
    <source>
        <strain evidence="3">KCTC 42280</strain>
    </source>
</reference>
<evidence type="ECO:0000313" key="2">
    <source>
        <dbReference type="EMBL" id="GHD37172.1"/>
    </source>
</evidence>
<dbReference type="Proteomes" id="UP000610203">
    <property type="component" value="Unassembled WGS sequence"/>
</dbReference>
<evidence type="ECO:0000256" key="1">
    <source>
        <dbReference type="SAM" id="Coils"/>
    </source>
</evidence>
<protein>
    <recommendedName>
        <fullName evidence="4">5-bromo-4-chloroindolyl phosphate hydrolysis protein</fullName>
    </recommendedName>
</protein>
<feature type="coiled-coil region" evidence="1">
    <location>
        <begin position="149"/>
        <end position="176"/>
    </location>
</feature>
<gene>
    <name evidence="2" type="ORF">GCM10016272_25020</name>
</gene>
<organism evidence="2 3">
    <name type="scientific">Psychrobacter glaciei</name>
    <dbReference type="NCBI Taxonomy" id="619771"/>
    <lineage>
        <taxon>Bacteria</taxon>
        <taxon>Pseudomonadati</taxon>
        <taxon>Pseudomonadota</taxon>
        <taxon>Gammaproteobacteria</taxon>
        <taxon>Moraxellales</taxon>
        <taxon>Moraxellaceae</taxon>
        <taxon>Psychrobacter</taxon>
    </lineage>
</organism>
<keyword evidence="1" id="KW-0175">Coiled coil</keyword>
<evidence type="ECO:0000313" key="3">
    <source>
        <dbReference type="Proteomes" id="UP000610203"/>
    </source>
</evidence>
<dbReference type="EMBL" id="BMZR01000007">
    <property type="protein sequence ID" value="GHD37172.1"/>
    <property type="molecule type" value="Genomic_DNA"/>
</dbReference>
<name>A0ABQ3GTD7_9GAMM</name>
<comment type="caution">
    <text evidence="2">The sequence shown here is derived from an EMBL/GenBank/DDBJ whole genome shotgun (WGS) entry which is preliminary data.</text>
</comment>
<accession>A0ABQ3GTD7</accession>
<dbReference type="RefSeq" id="WP_189586506.1">
    <property type="nucleotide sequence ID" value="NZ_BMZR01000007.1"/>
</dbReference>
<sequence>MSILIGVGVVTTVTVVYLGKKGWQALHKAVGITPGVLTYQDYDAPLSLSTLSPSTIKWQQLDLNNKHLQSLSEQHLRQLKRIDEKVNHYQRYQKALQAQHKMPELTEAQFVLHKLLHTRLPEMLASHYHLANVNINAHNVSNDKKAEASALLQQVFNNIEQRLDNLLAQMDTQQLQDLRVMKNYINSHDS</sequence>
<proteinExistence type="predicted"/>
<evidence type="ECO:0008006" key="4">
    <source>
        <dbReference type="Google" id="ProtNLM"/>
    </source>
</evidence>